<evidence type="ECO:0008006" key="10">
    <source>
        <dbReference type="Google" id="ProtNLM"/>
    </source>
</evidence>
<keyword evidence="5" id="KW-0283">Flagellar rotation</keyword>
<keyword evidence="3" id="KW-0145">Chemotaxis</keyword>
<proteinExistence type="predicted"/>
<evidence type="ECO:0000256" key="6">
    <source>
        <dbReference type="ARBA" id="ARBA00022989"/>
    </source>
</evidence>
<evidence type="ECO:0000256" key="2">
    <source>
        <dbReference type="ARBA" id="ARBA00022475"/>
    </source>
</evidence>
<dbReference type="GO" id="GO:0009425">
    <property type="term" value="C:bacterial-type flagellum basal body"/>
    <property type="evidence" value="ECO:0007669"/>
    <property type="project" value="InterPro"/>
</dbReference>
<keyword evidence="4 8" id="KW-0812">Transmembrane</keyword>
<dbReference type="EMBL" id="UOFX01000078">
    <property type="protein sequence ID" value="VAX10865.1"/>
    <property type="molecule type" value="Genomic_DNA"/>
</dbReference>
<reference evidence="9" key="1">
    <citation type="submission" date="2018-06" db="EMBL/GenBank/DDBJ databases">
        <authorList>
            <person name="Zhirakovskaya E."/>
        </authorList>
    </citation>
    <scope>NUCLEOTIDE SEQUENCE</scope>
</reference>
<dbReference type="GO" id="GO:0071978">
    <property type="term" value="P:bacterial-type flagellum-dependent swarming motility"/>
    <property type="evidence" value="ECO:0007669"/>
    <property type="project" value="TreeGrafter"/>
</dbReference>
<sequence>MNDEALNDELDLGVETTPAPWKKILLIVSGIVLLLAIGGGGAYFMFAPGTEQTDDEGETTEEQTAAEEAVERGPAFYHDLKPVFVVNLTPGGHEKMLQVGVQVLTRSETLVEFLDRNDPMIRHNLLKLFSTRQSSELADRAGKEELQAGLQVELQRIIDEQGGEGTVEAVFFTSFVMQ</sequence>
<evidence type="ECO:0000256" key="3">
    <source>
        <dbReference type="ARBA" id="ARBA00022500"/>
    </source>
</evidence>
<name>A0A3B1BWT5_9ZZZZ</name>
<evidence type="ECO:0000256" key="8">
    <source>
        <dbReference type="SAM" id="Phobius"/>
    </source>
</evidence>
<evidence type="ECO:0000256" key="7">
    <source>
        <dbReference type="ARBA" id="ARBA00023136"/>
    </source>
</evidence>
<organism evidence="9">
    <name type="scientific">hydrothermal vent metagenome</name>
    <dbReference type="NCBI Taxonomy" id="652676"/>
    <lineage>
        <taxon>unclassified sequences</taxon>
        <taxon>metagenomes</taxon>
        <taxon>ecological metagenomes</taxon>
    </lineage>
</organism>
<dbReference type="PANTHER" id="PTHR35091:SF2">
    <property type="entry name" value="FLAGELLAR PROTEIN FLIL"/>
    <property type="match status" value="1"/>
</dbReference>
<dbReference type="GO" id="GO:0005886">
    <property type="term" value="C:plasma membrane"/>
    <property type="evidence" value="ECO:0007669"/>
    <property type="project" value="UniProtKB-SubCell"/>
</dbReference>
<feature type="transmembrane region" description="Helical" evidence="8">
    <location>
        <begin position="24"/>
        <end position="46"/>
    </location>
</feature>
<keyword evidence="6 8" id="KW-1133">Transmembrane helix</keyword>
<protein>
    <recommendedName>
        <fullName evidence="10">Flagellar protein FliL</fullName>
    </recommendedName>
</protein>
<evidence type="ECO:0000256" key="1">
    <source>
        <dbReference type="ARBA" id="ARBA00004162"/>
    </source>
</evidence>
<dbReference type="AlphaFoldDB" id="A0A3B1BWT5"/>
<dbReference type="PANTHER" id="PTHR35091">
    <property type="entry name" value="FLAGELLAR PROTEIN FLIL"/>
    <property type="match status" value="1"/>
</dbReference>
<evidence type="ECO:0000256" key="5">
    <source>
        <dbReference type="ARBA" id="ARBA00022779"/>
    </source>
</evidence>
<accession>A0A3B1BWT5</accession>
<keyword evidence="2" id="KW-1003">Cell membrane</keyword>
<dbReference type="Pfam" id="PF03748">
    <property type="entry name" value="FliL"/>
    <property type="match status" value="1"/>
</dbReference>
<dbReference type="InterPro" id="IPR005503">
    <property type="entry name" value="FliL"/>
</dbReference>
<dbReference type="GO" id="GO:0006935">
    <property type="term" value="P:chemotaxis"/>
    <property type="evidence" value="ECO:0007669"/>
    <property type="project" value="UniProtKB-KW"/>
</dbReference>
<comment type="subcellular location">
    <subcellularLocation>
        <location evidence="1">Cell membrane</location>
        <topology evidence="1">Single-pass membrane protein</topology>
    </subcellularLocation>
</comment>
<gene>
    <name evidence="9" type="ORF">MNBD_GAMMA26-784</name>
</gene>
<evidence type="ECO:0000256" key="4">
    <source>
        <dbReference type="ARBA" id="ARBA00022692"/>
    </source>
</evidence>
<keyword evidence="7 8" id="KW-0472">Membrane</keyword>
<evidence type="ECO:0000313" key="9">
    <source>
        <dbReference type="EMBL" id="VAX10865.1"/>
    </source>
</evidence>